<evidence type="ECO:0000256" key="1">
    <source>
        <dbReference type="SAM" id="Phobius"/>
    </source>
</evidence>
<keyword evidence="3" id="KW-1185">Reference proteome</keyword>
<keyword evidence="1" id="KW-1133">Transmembrane helix</keyword>
<dbReference type="OrthoDB" id="9809364at2"/>
<evidence type="ECO:0008006" key="4">
    <source>
        <dbReference type="Google" id="ProtNLM"/>
    </source>
</evidence>
<name>A0A4Q8QD30_9FLAO</name>
<reference evidence="2 3" key="1">
    <citation type="submission" date="2019-02" db="EMBL/GenBank/DDBJ databases">
        <title>Draft genome sequence of Muricauda sp. 176CP4-71.</title>
        <authorList>
            <person name="Park J.-S."/>
        </authorList>
    </citation>
    <scope>NUCLEOTIDE SEQUENCE [LARGE SCALE GENOMIC DNA]</scope>
    <source>
        <strain evidence="2 3">176CP4-71</strain>
    </source>
</reference>
<dbReference type="Pfam" id="PF07676">
    <property type="entry name" value="PD40"/>
    <property type="match status" value="1"/>
</dbReference>
<feature type="transmembrane region" description="Helical" evidence="1">
    <location>
        <begin position="54"/>
        <end position="74"/>
    </location>
</feature>
<dbReference type="SUPFAM" id="SSF50969">
    <property type="entry name" value="YVTN repeat-like/Quinoprotein amine dehydrogenase"/>
    <property type="match status" value="1"/>
</dbReference>
<accession>A0A4Q8QD30</accession>
<evidence type="ECO:0000313" key="3">
    <source>
        <dbReference type="Proteomes" id="UP000291981"/>
    </source>
</evidence>
<protein>
    <recommendedName>
        <fullName evidence="4">WD40-like Beta Propeller Repeat</fullName>
    </recommendedName>
</protein>
<dbReference type="InterPro" id="IPR011659">
    <property type="entry name" value="WD40"/>
</dbReference>
<dbReference type="InterPro" id="IPR011044">
    <property type="entry name" value="Quino_amine_DH_bsu"/>
</dbReference>
<dbReference type="EMBL" id="SGIU01000002">
    <property type="protein sequence ID" value="TAI47594.1"/>
    <property type="molecule type" value="Genomic_DNA"/>
</dbReference>
<gene>
    <name evidence="2" type="ORF">EW142_13090</name>
</gene>
<dbReference type="Proteomes" id="UP000291981">
    <property type="component" value="Unassembled WGS sequence"/>
</dbReference>
<organism evidence="2 3">
    <name type="scientific">Flagellimonas allohymeniacidonis</name>
    <dbReference type="NCBI Taxonomy" id="2517819"/>
    <lineage>
        <taxon>Bacteria</taxon>
        <taxon>Pseudomonadati</taxon>
        <taxon>Bacteroidota</taxon>
        <taxon>Flavobacteriia</taxon>
        <taxon>Flavobacteriales</taxon>
        <taxon>Flavobacteriaceae</taxon>
        <taxon>Flagellimonas</taxon>
    </lineage>
</organism>
<comment type="caution">
    <text evidence="2">The sequence shown here is derived from an EMBL/GenBank/DDBJ whole genome shotgun (WGS) entry which is preliminary data.</text>
</comment>
<dbReference type="AlphaFoldDB" id="A0A4Q8QD30"/>
<proteinExistence type="predicted"/>
<keyword evidence="1" id="KW-0812">Transmembrane</keyword>
<sequence length="317" mass="36936">MGNHTPRKIKITFPSKRPQSARGSECLKITNLKTLSGTLCEPLRINKNNMKKPSIYFLIFFFVAIYSDAQEFVFEPNTISVPEKTTHEISFTQDGQTLYFTQTVDSKWQKSQLGFKSYFADGVWGKPIKIEFVDSLYNMSVSPDGNRALFCKEDKTWLCLKEKGKWSIPKDLNSDYGYSFNGGYYHILNDNSFYFSGVQENELHPYDDIYYVAFRHGRYQKPKRLNQNINTEATEFSPWVNKRNSMMIFTRYDASSNENTGIFVSRFEDNKWQKAQKIDALEYGWGVFVREDKRTLYYSVGGAIYAYDLKSLDININ</sequence>
<evidence type="ECO:0000313" key="2">
    <source>
        <dbReference type="EMBL" id="TAI47594.1"/>
    </source>
</evidence>
<keyword evidence="1" id="KW-0472">Membrane</keyword>